<dbReference type="PANTHER" id="PTHR11586">
    <property type="entry name" value="TRNA-AMINOACYLATION COFACTOR ARC1 FAMILY MEMBER"/>
    <property type="match status" value="1"/>
</dbReference>
<dbReference type="NCBIfam" id="NF007494">
    <property type="entry name" value="PRK10089.1-3"/>
    <property type="match status" value="1"/>
</dbReference>
<gene>
    <name evidence="5" type="ORF">AWR27_18330</name>
</gene>
<evidence type="ECO:0000313" key="6">
    <source>
        <dbReference type="Proteomes" id="UP000187941"/>
    </source>
</evidence>
<keyword evidence="6" id="KW-1185">Reference proteome</keyword>
<proteinExistence type="predicted"/>
<dbReference type="Pfam" id="PF01588">
    <property type="entry name" value="tRNA_bind"/>
    <property type="match status" value="1"/>
</dbReference>
<reference evidence="5 6" key="1">
    <citation type="submission" date="2016-01" db="EMBL/GenBank/DDBJ databases">
        <authorList>
            <person name="Oliw E.H."/>
        </authorList>
    </citation>
    <scope>NUCLEOTIDE SEQUENCE [LARGE SCALE GENOMIC DNA]</scope>
    <source>
        <strain evidence="5 6">DY10</strain>
    </source>
</reference>
<keyword evidence="1 3" id="KW-0820">tRNA-binding</keyword>
<sequence>MASITWPDFEQVDIRTGTVVAAEAFPQARKPAYKLTIDFGPLGLKRTSAQLTKLYQLNELVGKQVVAVVNFPPKQIATFMSECLVLGAVQDDGTVTLLQTERPTENGLRIG</sequence>
<evidence type="ECO:0000256" key="3">
    <source>
        <dbReference type="PROSITE-ProRule" id="PRU00209"/>
    </source>
</evidence>
<dbReference type="PANTHER" id="PTHR11586:SF37">
    <property type="entry name" value="TRNA-BINDING DOMAIN-CONTAINING PROTEIN"/>
    <property type="match status" value="1"/>
</dbReference>
<dbReference type="Gene3D" id="2.40.50.140">
    <property type="entry name" value="Nucleic acid-binding proteins"/>
    <property type="match status" value="1"/>
</dbReference>
<dbReference type="EMBL" id="CP014263">
    <property type="protein sequence ID" value="AQG81107.1"/>
    <property type="molecule type" value="Genomic_DNA"/>
</dbReference>
<dbReference type="InterPro" id="IPR002547">
    <property type="entry name" value="tRNA-bd_dom"/>
</dbReference>
<dbReference type="InterPro" id="IPR008231">
    <property type="entry name" value="CsaA"/>
</dbReference>
<dbReference type="NCBIfam" id="NF007495">
    <property type="entry name" value="PRK10089.1-4"/>
    <property type="match status" value="1"/>
</dbReference>
<accession>A0A1P9X0E2</accession>
<dbReference type="FunFam" id="2.40.50.140:FF:000165">
    <property type="entry name" value="Chaperone CsaA"/>
    <property type="match status" value="1"/>
</dbReference>
<dbReference type="InterPro" id="IPR012340">
    <property type="entry name" value="NA-bd_OB-fold"/>
</dbReference>
<dbReference type="GO" id="GO:0000049">
    <property type="term" value="F:tRNA binding"/>
    <property type="evidence" value="ECO:0007669"/>
    <property type="project" value="UniProtKB-UniRule"/>
</dbReference>
<dbReference type="PROSITE" id="PS50886">
    <property type="entry name" value="TRBD"/>
    <property type="match status" value="1"/>
</dbReference>
<dbReference type="OrthoDB" id="9794564at2"/>
<dbReference type="Proteomes" id="UP000187941">
    <property type="component" value="Chromosome"/>
</dbReference>
<feature type="domain" description="TRNA-binding" evidence="4">
    <location>
        <begin position="8"/>
        <end position="111"/>
    </location>
</feature>
<evidence type="ECO:0000259" key="4">
    <source>
        <dbReference type="PROSITE" id="PS50886"/>
    </source>
</evidence>
<evidence type="ECO:0000256" key="1">
    <source>
        <dbReference type="ARBA" id="ARBA00022555"/>
    </source>
</evidence>
<dbReference type="CDD" id="cd02798">
    <property type="entry name" value="tRNA_bind_CsaA"/>
    <property type="match status" value="1"/>
</dbReference>
<dbReference type="STRING" id="1178516.AWR27_18330"/>
<dbReference type="KEGG" id="smon:AWR27_18330"/>
<dbReference type="AlphaFoldDB" id="A0A1P9X0E2"/>
<organism evidence="5 6">
    <name type="scientific">Spirosoma montaniterrae</name>
    <dbReference type="NCBI Taxonomy" id="1178516"/>
    <lineage>
        <taxon>Bacteria</taxon>
        <taxon>Pseudomonadati</taxon>
        <taxon>Bacteroidota</taxon>
        <taxon>Cytophagia</taxon>
        <taxon>Cytophagales</taxon>
        <taxon>Cytophagaceae</taxon>
        <taxon>Spirosoma</taxon>
    </lineage>
</organism>
<evidence type="ECO:0000313" key="5">
    <source>
        <dbReference type="EMBL" id="AQG81107.1"/>
    </source>
</evidence>
<name>A0A1P9X0E2_9BACT</name>
<protein>
    <submittedName>
        <fullName evidence="5">tRNA-binding protein</fullName>
    </submittedName>
</protein>
<keyword evidence="2 3" id="KW-0694">RNA-binding</keyword>
<dbReference type="InterPro" id="IPR051270">
    <property type="entry name" value="Tyrosine-tRNA_ligase_regulator"/>
</dbReference>
<dbReference type="RefSeq" id="WP_077132570.1">
    <property type="nucleotide sequence ID" value="NZ_CP014263.1"/>
</dbReference>
<dbReference type="NCBIfam" id="TIGR02222">
    <property type="entry name" value="chap_CsaA"/>
    <property type="match status" value="1"/>
</dbReference>
<evidence type="ECO:0000256" key="2">
    <source>
        <dbReference type="ARBA" id="ARBA00022884"/>
    </source>
</evidence>
<dbReference type="SUPFAM" id="SSF50249">
    <property type="entry name" value="Nucleic acid-binding proteins"/>
    <property type="match status" value="1"/>
</dbReference>